<proteinExistence type="predicted"/>
<dbReference type="AlphaFoldDB" id="X1A5S9"/>
<organism evidence="1">
    <name type="scientific">marine sediment metagenome</name>
    <dbReference type="NCBI Taxonomy" id="412755"/>
    <lineage>
        <taxon>unclassified sequences</taxon>
        <taxon>metagenomes</taxon>
        <taxon>ecological metagenomes</taxon>
    </lineage>
</organism>
<gene>
    <name evidence="1" type="ORF">S01H4_18216</name>
</gene>
<evidence type="ECO:0000313" key="1">
    <source>
        <dbReference type="EMBL" id="GAG68153.1"/>
    </source>
</evidence>
<name>X1A5S9_9ZZZZ</name>
<dbReference type="EMBL" id="BART01008065">
    <property type="protein sequence ID" value="GAG68153.1"/>
    <property type="molecule type" value="Genomic_DNA"/>
</dbReference>
<comment type="caution">
    <text evidence="1">The sequence shown here is derived from an EMBL/GenBank/DDBJ whole genome shotgun (WGS) entry which is preliminary data.</text>
</comment>
<sequence length="91" mass="10360">MPIEGIECVCDETRDTNNNIECYNECMHLPLDLLAKSIVGHIRFDLAQAKVTQEKCVHGCTDETHDEENTVHVACDIVSCTPQRLWGICWR</sequence>
<protein>
    <submittedName>
        <fullName evidence="1">Uncharacterized protein</fullName>
    </submittedName>
</protein>
<reference evidence="1" key="1">
    <citation type="journal article" date="2014" name="Front. Microbiol.">
        <title>High frequency of phylogenetically diverse reductive dehalogenase-homologous genes in deep subseafloor sedimentary metagenomes.</title>
        <authorList>
            <person name="Kawai M."/>
            <person name="Futagami T."/>
            <person name="Toyoda A."/>
            <person name="Takaki Y."/>
            <person name="Nishi S."/>
            <person name="Hori S."/>
            <person name="Arai W."/>
            <person name="Tsubouchi T."/>
            <person name="Morono Y."/>
            <person name="Uchiyama I."/>
            <person name="Ito T."/>
            <person name="Fujiyama A."/>
            <person name="Inagaki F."/>
            <person name="Takami H."/>
        </authorList>
    </citation>
    <scope>NUCLEOTIDE SEQUENCE</scope>
    <source>
        <strain evidence="1">Expedition CK06-06</strain>
    </source>
</reference>
<accession>X1A5S9</accession>